<gene>
    <name evidence="2" type="ORF">JTE88_08635</name>
</gene>
<dbReference type="Proteomes" id="UP000602653">
    <property type="component" value="Chromosome"/>
</dbReference>
<reference evidence="2 3" key="1">
    <citation type="submission" date="2021-02" db="EMBL/GenBank/DDBJ databases">
        <title>Complete Genome Sequence of Arcanobacterium phocisimile strain DSM 26142T from a harbour seal.</title>
        <authorList>
            <person name="Borowiak M."/>
            <person name="Alssahen M."/>
            <person name="Malorny B."/>
            <person name="Laemmler C."/>
            <person name="Siebert U."/>
            <person name="Ploetz M."/>
            <person name="Abdulmawjood A."/>
        </authorList>
    </citation>
    <scope>NUCLEOTIDE SEQUENCE [LARGE SCALE GENOMIC DNA]</scope>
    <source>
        <strain evidence="2 3">DSM 26142</strain>
    </source>
</reference>
<accession>A0ABX7IJE2</accession>
<dbReference type="GO" id="GO:0016787">
    <property type="term" value="F:hydrolase activity"/>
    <property type="evidence" value="ECO:0007669"/>
    <property type="project" value="UniProtKB-KW"/>
</dbReference>
<dbReference type="SUPFAM" id="SSF53474">
    <property type="entry name" value="alpha/beta-Hydrolases"/>
    <property type="match status" value="1"/>
</dbReference>
<protein>
    <submittedName>
        <fullName evidence="2">Alpha/beta hydrolase</fullName>
    </submittedName>
</protein>
<evidence type="ECO:0000259" key="1">
    <source>
        <dbReference type="Pfam" id="PF12146"/>
    </source>
</evidence>
<evidence type="ECO:0000313" key="3">
    <source>
        <dbReference type="Proteomes" id="UP000602653"/>
    </source>
</evidence>
<dbReference type="InterPro" id="IPR029058">
    <property type="entry name" value="AB_hydrolase_fold"/>
</dbReference>
<feature type="domain" description="Serine aminopeptidase S33" evidence="1">
    <location>
        <begin position="76"/>
        <end position="261"/>
    </location>
</feature>
<organism evidence="2 3">
    <name type="scientific">Arcanobacterium phocisimile</name>
    <dbReference type="NCBI Taxonomy" id="1302235"/>
    <lineage>
        <taxon>Bacteria</taxon>
        <taxon>Bacillati</taxon>
        <taxon>Actinomycetota</taxon>
        <taxon>Actinomycetes</taxon>
        <taxon>Actinomycetales</taxon>
        <taxon>Actinomycetaceae</taxon>
        <taxon>Arcanobacterium</taxon>
    </lineage>
</organism>
<dbReference type="Pfam" id="PF12146">
    <property type="entry name" value="Hydrolase_4"/>
    <property type="match status" value="1"/>
</dbReference>
<evidence type="ECO:0000313" key="2">
    <source>
        <dbReference type="EMBL" id="QRV03077.1"/>
    </source>
</evidence>
<name>A0ABX7IJE2_9ACTO</name>
<dbReference type="InterPro" id="IPR022742">
    <property type="entry name" value="Hydrolase_4"/>
</dbReference>
<dbReference type="EMBL" id="CP070228">
    <property type="protein sequence ID" value="QRV03077.1"/>
    <property type="molecule type" value="Genomic_DNA"/>
</dbReference>
<keyword evidence="2" id="KW-0378">Hydrolase</keyword>
<dbReference type="Gene3D" id="3.40.50.1820">
    <property type="entry name" value="alpha/beta hydrolase"/>
    <property type="match status" value="1"/>
</dbReference>
<keyword evidence="3" id="KW-1185">Reference proteome</keyword>
<proteinExistence type="predicted"/>
<sequence>MYTGLIPTFGPRVPDYLGPDWVARTAFLNEVDAGTPPGRPDVAVLVSEVDADARVRRSGVAALWLPGFLDSFFHVEQAQAWGKAGIALYGLDFRRSGRALRVPSRRDDVRDLLIREEEIHAALAHLRAQGAEQIVLIGHSTGGLQAALFADRHPGEVDAVILNSPWLDHNGPRWQRTVATSAVEKIARVSPLSPIARLKPAYARSLHVDYGGEFSFNPLHKPLTSATVFAGFFTAARRGHAMVAQGLNIKEPVLLAHSDQSGSVMHPTAAELAHTDVVLDVADMKRLAPTLGRNVETVEIIGGRHDLSLSEKPARNRYTRETIRWALRQLGR</sequence>